<organism evidence="4 5">
    <name type="scientific">Salibacterium halotolerans</name>
    <dbReference type="NCBI Taxonomy" id="1884432"/>
    <lineage>
        <taxon>Bacteria</taxon>
        <taxon>Bacillati</taxon>
        <taxon>Bacillota</taxon>
        <taxon>Bacilli</taxon>
        <taxon>Bacillales</taxon>
        <taxon>Bacillaceae</taxon>
    </lineage>
</organism>
<keyword evidence="4" id="KW-0547">Nucleotide-binding</keyword>
<dbReference type="PANTHER" id="PTHR43335:SF4">
    <property type="entry name" value="ABC TRANSPORTER, ATP-BINDING PROTEIN"/>
    <property type="match status" value="1"/>
</dbReference>
<name>A0A1I5Y7G6_9BACI</name>
<dbReference type="Proteomes" id="UP000198892">
    <property type="component" value="Unassembled WGS sequence"/>
</dbReference>
<dbReference type="InterPro" id="IPR027417">
    <property type="entry name" value="P-loop_NTPase"/>
</dbReference>
<comment type="similarity">
    <text evidence="1">Belongs to the ABC transporter superfamily.</text>
</comment>
<evidence type="ECO:0000313" key="4">
    <source>
        <dbReference type="EMBL" id="SFQ40166.1"/>
    </source>
</evidence>
<dbReference type="InterPro" id="IPR003439">
    <property type="entry name" value="ABC_transporter-like_ATP-bd"/>
</dbReference>
<evidence type="ECO:0000256" key="1">
    <source>
        <dbReference type="ARBA" id="ARBA00005417"/>
    </source>
</evidence>
<dbReference type="Gene3D" id="3.40.50.300">
    <property type="entry name" value="P-loop containing nucleotide triphosphate hydrolases"/>
    <property type="match status" value="1"/>
</dbReference>
<dbReference type="SUPFAM" id="SSF52540">
    <property type="entry name" value="P-loop containing nucleoside triphosphate hydrolases"/>
    <property type="match status" value="1"/>
</dbReference>
<feature type="domain" description="ABC transporter" evidence="3">
    <location>
        <begin position="1"/>
        <end position="25"/>
    </location>
</feature>
<sequence>MKQRLGIAQAIMEKPSVVVLDEPTNGLDKQGVKDVREIILKLKAEGAAVLISSHIQEDIDEVSDEVYEMDGGRIQRVDERIGQS</sequence>
<evidence type="ECO:0000256" key="2">
    <source>
        <dbReference type="ARBA" id="ARBA00022448"/>
    </source>
</evidence>
<reference evidence="5" key="1">
    <citation type="submission" date="2016-10" db="EMBL/GenBank/DDBJ databases">
        <authorList>
            <person name="Varghese N."/>
            <person name="Submissions S."/>
        </authorList>
    </citation>
    <scope>NUCLEOTIDE SEQUENCE [LARGE SCALE GENOMIC DNA]</scope>
    <source>
        <strain evidence="5">S7</strain>
    </source>
</reference>
<evidence type="ECO:0000313" key="5">
    <source>
        <dbReference type="Proteomes" id="UP000198892"/>
    </source>
</evidence>
<dbReference type="Pfam" id="PF00005">
    <property type="entry name" value="ABC_tran"/>
    <property type="match status" value="1"/>
</dbReference>
<gene>
    <name evidence="4" type="ORF">SAMN05518683_13713</name>
</gene>
<proteinExistence type="inferred from homology"/>
<dbReference type="AlphaFoldDB" id="A0A1I5Y7G6"/>
<accession>A0A1I5Y7G6</accession>
<dbReference type="STRING" id="1884432.SAMN05518683_13713"/>
<dbReference type="GO" id="GO:0016887">
    <property type="term" value="F:ATP hydrolysis activity"/>
    <property type="evidence" value="ECO:0007669"/>
    <property type="project" value="InterPro"/>
</dbReference>
<dbReference type="PANTHER" id="PTHR43335">
    <property type="entry name" value="ABC TRANSPORTER, ATP-BINDING PROTEIN"/>
    <property type="match status" value="1"/>
</dbReference>
<protein>
    <submittedName>
        <fullName evidence="4">ABC-2 type transport system ATP-binding protein</fullName>
    </submittedName>
</protein>
<keyword evidence="5" id="KW-1185">Reference proteome</keyword>
<dbReference type="EMBL" id="FOXD01000037">
    <property type="protein sequence ID" value="SFQ40166.1"/>
    <property type="molecule type" value="Genomic_DNA"/>
</dbReference>
<keyword evidence="2" id="KW-0813">Transport</keyword>
<evidence type="ECO:0000259" key="3">
    <source>
        <dbReference type="Pfam" id="PF00005"/>
    </source>
</evidence>
<dbReference type="GO" id="GO:0005524">
    <property type="term" value="F:ATP binding"/>
    <property type="evidence" value="ECO:0007669"/>
    <property type="project" value="UniProtKB-KW"/>
</dbReference>
<keyword evidence="4" id="KW-0067">ATP-binding</keyword>